<evidence type="ECO:0000256" key="1">
    <source>
        <dbReference type="SAM" id="Phobius"/>
    </source>
</evidence>
<proteinExistence type="predicted"/>
<dbReference type="KEGG" id="cep:Cri9333_3145"/>
<evidence type="ECO:0000313" key="2">
    <source>
        <dbReference type="EMBL" id="AFZ13983.1"/>
    </source>
</evidence>
<evidence type="ECO:0000313" key="3">
    <source>
        <dbReference type="Proteomes" id="UP000010472"/>
    </source>
</evidence>
<dbReference type="RefSeq" id="WP_015204090.1">
    <property type="nucleotide sequence ID" value="NC_019753.1"/>
</dbReference>
<sequence length="61" mass="6899">MSVDPSDPLIAHNWQNLVQVLSLLLFGSTVFLLGFLCRKLERALFFTLLTSSVIFLLFVIT</sequence>
<organism evidence="2 3">
    <name type="scientific">Crinalium epipsammum PCC 9333</name>
    <dbReference type="NCBI Taxonomy" id="1173022"/>
    <lineage>
        <taxon>Bacteria</taxon>
        <taxon>Bacillati</taxon>
        <taxon>Cyanobacteriota</taxon>
        <taxon>Cyanophyceae</taxon>
        <taxon>Gomontiellales</taxon>
        <taxon>Gomontiellaceae</taxon>
        <taxon>Crinalium</taxon>
    </lineage>
</organism>
<gene>
    <name evidence="2" type="ORF">Cri9333_3145</name>
</gene>
<name>K9W0T7_9CYAN</name>
<dbReference type="AlphaFoldDB" id="K9W0T7"/>
<reference evidence="2 3" key="1">
    <citation type="submission" date="2012-06" db="EMBL/GenBank/DDBJ databases">
        <title>Finished chromosome of genome of Crinalium epipsammum PCC 9333.</title>
        <authorList>
            <consortium name="US DOE Joint Genome Institute"/>
            <person name="Gugger M."/>
            <person name="Coursin T."/>
            <person name="Rippka R."/>
            <person name="Tandeau De Marsac N."/>
            <person name="Huntemann M."/>
            <person name="Wei C.-L."/>
            <person name="Han J."/>
            <person name="Detter J.C."/>
            <person name="Han C."/>
            <person name="Tapia R."/>
            <person name="Davenport K."/>
            <person name="Daligault H."/>
            <person name="Erkkila T."/>
            <person name="Gu W."/>
            <person name="Munk A.C.C."/>
            <person name="Teshima H."/>
            <person name="Xu Y."/>
            <person name="Chain P."/>
            <person name="Chen A."/>
            <person name="Krypides N."/>
            <person name="Mavromatis K."/>
            <person name="Markowitz V."/>
            <person name="Szeto E."/>
            <person name="Ivanova N."/>
            <person name="Mikhailova N."/>
            <person name="Ovchinnikova G."/>
            <person name="Pagani I."/>
            <person name="Pati A."/>
            <person name="Goodwin L."/>
            <person name="Peters L."/>
            <person name="Pitluck S."/>
            <person name="Woyke T."/>
            <person name="Kerfeld C."/>
        </authorList>
    </citation>
    <scope>NUCLEOTIDE SEQUENCE [LARGE SCALE GENOMIC DNA]</scope>
    <source>
        <strain evidence="2 3">PCC 9333</strain>
    </source>
</reference>
<keyword evidence="1" id="KW-1133">Transmembrane helix</keyword>
<accession>K9W0T7</accession>
<feature type="transmembrane region" description="Helical" evidence="1">
    <location>
        <begin position="17"/>
        <end position="36"/>
    </location>
</feature>
<keyword evidence="1" id="KW-0812">Transmembrane</keyword>
<keyword evidence="1" id="KW-0472">Membrane</keyword>
<protein>
    <submittedName>
        <fullName evidence="2">Uncharacterized protein</fullName>
    </submittedName>
</protein>
<dbReference type="EMBL" id="CP003620">
    <property type="protein sequence ID" value="AFZ13983.1"/>
    <property type="molecule type" value="Genomic_DNA"/>
</dbReference>
<dbReference type="HOGENOM" id="CLU_2914737_0_0_3"/>
<keyword evidence="3" id="KW-1185">Reference proteome</keyword>
<dbReference type="Proteomes" id="UP000010472">
    <property type="component" value="Chromosome"/>
</dbReference>
<feature type="transmembrane region" description="Helical" evidence="1">
    <location>
        <begin position="43"/>
        <end position="60"/>
    </location>
</feature>
<dbReference type="PATRIC" id="fig|1173022.3.peg.3402"/>